<dbReference type="EMBL" id="QGKX02000004">
    <property type="protein sequence ID" value="KAF3601210.1"/>
    <property type="molecule type" value="Genomic_DNA"/>
</dbReference>
<feature type="region of interest" description="Disordered" evidence="1">
    <location>
        <begin position="122"/>
        <end position="144"/>
    </location>
</feature>
<dbReference type="Proteomes" id="UP000712600">
    <property type="component" value="Unassembled WGS sequence"/>
</dbReference>
<organism evidence="2 3">
    <name type="scientific">Brassica cretica</name>
    <name type="common">Mustard</name>
    <dbReference type="NCBI Taxonomy" id="69181"/>
    <lineage>
        <taxon>Eukaryota</taxon>
        <taxon>Viridiplantae</taxon>
        <taxon>Streptophyta</taxon>
        <taxon>Embryophyta</taxon>
        <taxon>Tracheophyta</taxon>
        <taxon>Spermatophyta</taxon>
        <taxon>Magnoliopsida</taxon>
        <taxon>eudicotyledons</taxon>
        <taxon>Gunneridae</taxon>
        <taxon>Pentapetalae</taxon>
        <taxon>rosids</taxon>
        <taxon>malvids</taxon>
        <taxon>Brassicales</taxon>
        <taxon>Brassicaceae</taxon>
        <taxon>Brassiceae</taxon>
        <taxon>Brassica</taxon>
    </lineage>
</organism>
<evidence type="ECO:0000313" key="2">
    <source>
        <dbReference type="EMBL" id="KAF3601210.1"/>
    </source>
</evidence>
<sequence length="221" mass="23432">MTFGLREGATVTGVRGRKVLSSETRSLSTKVDEGTCLVGGGHISCGLVKGGMVAWEDEARSRFGVFSDPISGTVFIEPNCGTVFTDPDFGTVYEKVVAVKESRAEKGLELVGGVFNGGKFWGESGEEGSGGSGGTCSPVATDGGSDWKHGQGLARRFALEFVTERPSFLVTMTYITPCAQARGEDIMRRVNYASAAARVREETGRQLGDWGPCNDVGSRKV</sequence>
<evidence type="ECO:0000256" key="1">
    <source>
        <dbReference type="SAM" id="MobiDB-lite"/>
    </source>
</evidence>
<evidence type="ECO:0000313" key="3">
    <source>
        <dbReference type="Proteomes" id="UP000712600"/>
    </source>
</evidence>
<comment type="caution">
    <text evidence="2">The sequence shown here is derived from an EMBL/GenBank/DDBJ whole genome shotgun (WGS) entry which is preliminary data.</text>
</comment>
<protein>
    <submittedName>
        <fullName evidence="2">Uncharacterized protein</fullName>
    </submittedName>
</protein>
<name>A0A8S9SMG4_BRACR</name>
<proteinExistence type="predicted"/>
<gene>
    <name evidence="2" type="ORF">F2Q69_00033469</name>
</gene>
<reference evidence="2" key="1">
    <citation type="submission" date="2019-12" db="EMBL/GenBank/DDBJ databases">
        <title>Genome sequencing and annotation of Brassica cretica.</title>
        <authorList>
            <person name="Studholme D.J."/>
            <person name="Sarris P."/>
        </authorList>
    </citation>
    <scope>NUCLEOTIDE SEQUENCE</scope>
    <source>
        <strain evidence="2">PFS-109/04</strain>
        <tissue evidence="2">Leaf</tissue>
    </source>
</reference>
<accession>A0A8S9SMG4</accession>
<dbReference type="AlphaFoldDB" id="A0A8S9SMG4"/>